<dbReference type="InterPro" id="IPR036691">
    <property type="entry name" value="Endo/exonu/phosph_ase_sf"/>
</dbReference>
<evidence type="ECO:0000259" key="3">
    <source>
        <dbReference type="Pfam" id="PF03372"/>
    </source>
</evidence>
<evidence type="ECO:0000256" key="2">
    <source>
        <dbReference type="SAM" id="SignalP"/>
    </source>
</evidence>
<feature type="chain" id="PRO_5011585651" evidence="2">
    <location>
        <begin position="23"/>
        <end position="391"/>
    </location>
</feature>
<proteinExistence type="predicted"/>
<dbReference type="STRING" id="265719.SAMN04488509_101618"/>
<evidence type="ECO:0000313" key="5">
    <source>
        <dbReference type="Proteomes" id="UP000199603"/>
    </source>
</evidence>
<dbReference type="Proteomes" id="UP000199603">
    <property type="component" value="Unassembled WGS sequence"/>
</dbReference>
<protein>
    <submittedName>
        <fullName evidence="4">Endonuclease/Exonuclease/phosphatase family protein</fullName>
    </submittedName>
</protein>
<dbReference type="RefSeq" id="WP_091238685.1">
    <property type="nucleotide sequence ID" value="NZ_FNAG01000001.1"/>
</dbReference>
<accession>A0A1G6SP30</accession>
<feature type="region of interest" description="Disordered" evidence="1">
    <location>
        <begin position="303"/>
        <end position="341"/>
    </location>
</feature>
<reference evidence="4 5" key="1">
    <citation type="submission" date="2016-10" db="EMBL/GenBank/DDBJ databases">
        <authorList>
            <person name="de Groot N.N."/>
        </authorList>
    </citation>
    <scope>NUCLEOTIDE SEQUENCE [LARGE SCALE GENOMIC DNA]</scope>
    <source>
        <strain evidence="4 5">DSM 16957</strain>
    </source>
</reference>
<feature type="compositionally biased region" description="Polar residues" evidence="1">
    <location>
        <begin position="320"/>
        <end position="338"/>
    </location>
</feature>
<feature type="domain" description="Endonuclease/exonuclease/phosphatase" evidence="3">
    <location>
        <begin position="35"/>
        <end position="381"/>
    </location>
</feature>
<dbReference type="SUPFAM" id="SSF56219">
    <property type="entry name" value="DNase I-like"/>
    <property type="match status" value="1"/>
</dbReference>
<dbReference type="EMBL" id="FNAG01000001">
    <property type="protein sequence ID" value="SDD18660.1"/>
    <property type="molecule type" value="Genomic_DNA"/>
</dbReference>
<dbReference type="Gene3D" id="3.60.10.10">
    <property type="entry name" value="Endonuclease/exonuclease/phosphatase"/>
    <property type="match status" value="1"/>
</dbReference>
<dbReference type="AlphaFoldDB" id="A0A1G6SP30"/>
<keyword evidence="4" id="KW-0269">Exonuclease</keyword>
<name>A0A1G6SP30_9GAMM</name>
<dbReference type="Pfam" id="PF03372">
    <property type="entry name" value="Exo_endo_phos"/>
    <property type="match status" value="1"/>
</dbReference>
<evidence type="ECO:0000313" key="4">
    <source>
        <dbReference type="EMBL" id="SDD18660.1"/>
    </source>
</evidence>
<dbReference type="InterPro" id="IPR005135">
    <property type="entry name" value="Endo/exonuclease/phosphatase"/>
</dbReference>
<gene>
    <name evidence="4" type="ORF">SAMN04488509_101618</name>
</gene>
<keyword evidence="2" id="KW-0732">Signal</keyword>
<keyword evidence="4" id="KW-0378">Hydrolase</keyword>
<keyword evidence="4" id="KW-0540">Nuclease</keyword>
<sequence>MHALLKTGALLLGLAAAVAAPAAEEAPAVNIRVATYNLALTDDQPGAVIDRLRGDDAQARKLAAVIQSVRPDILLLNEIDRDEAGEAARLFRERYLGVGQSGLAPLDYPYSFHAPVNTGVPSGLDLDQNGQLGDPGDAWGFGRHPGQYGMLVLSRYPIDVEAARTFQHLRWADLPGALQPRLPDADTPWYPAEVWAQLRLSSKSHWDLPIDTPLGRLHLLAAHPTPPAFDGPERRNKLRNHDELKLWRDYLDGADWMVDDQGRRGPLAADAHFVIVGDLNADPVEGDSLPGAIQGLLEHPRVQAKPAPRSEGSFEAAQPGQGQESAQRGDPNTETAQFSPRRGTMRVDYVLPSRGFKVLDAGVFWPKRGEPGSDWVTASDHRMVWVDLSRE</sequence>
<dbReference type="OrthoDB" id="292013at2"/>
<dbReference type="GO" id="GO:0004519">
    <property type="term" value="F:endonuclease activity"/>
    <property type="evidence" value="ECO:0007669"/>
    <property type="project" value="UniProtKB-KW"/>
</dbReference>
<evidence type="ECO:0000256" key="1">
    <source>
        <dbReference type="SAM" id="MobiDB-lite"/>
    </source>
</evidence>
<keyword evidence="5" id="KW-1185">Reference proteome</keyword>
<keyword evidence="4" id="KW-0255">Endonuclease</keyword>
<dbReference type="GO" id="GO:0004527">
    <property type="term" value="F:exonuclease activity"/>
    <property type="evidence" value="ECO:0007669"/>
    <property type="project" value="UniProtKB-KW"/>
</dbReference>
<organism evidence="4 5">
    <name type="scientific">Aquimonas voraii</name>
    <dbReference type="NCBI Taxonomy" id="265719"/>
    <lineage>
        <taxon>Bacteria</taxon>
        <taxon>Pseudomonadati</taxon>
        <taxon>Pseudomonadota</taxon>
        <taxon>Gammaproteobacteria</taxon>
        <taxon>Lysobacterales</taxon>
        <taxon>Lysobacteraceae</taxon>
        <taxon>Aquimonas</taxon>
    </lineage>
</organism>
<feature type="signal peptide" evidence="2">
    <location>
        <begin position="1"/>
        <end position="22"/>
    </location>
</feature>